<name>A0A101QMF6_STRCK</name>
<organism evidence="1 2">
    <name type="scientific">Streptomyces corchorusii</name>
    <name type="common">Streptomyces chibaensis</name>
    <dbReference type="NCBI Taxonomy" id="1903"/>
    <lineage>
        <taxon>Bacteria</taxon>
        <taxon>Bacillati</taxon>
        <taxon>Actinomycetota</taxon>
        <taxon>Actinomycetes</taxon>
        <taxon>Kitasatosporales</taxon>
        <taxon>Streptomycetaceae</taxon>
        <taxon>Streptomyces</taxon>
    </lineage>
</organism>
<comment type="caution">
    <text evidence="1">The sequence shown here is derived from an EMBL/GenBank/DDBJ whole genome shotgun (WGS) entry which is preliminary data.</text>
</comment>
<dbReference type="RefSeq" id="WP_059261754.1">
    <property type="nucleotide sequence ID" value="NZ_KQ948351.1"/>
</dbReference>
<evidence type="ECO:0000313" key="2">
    <source>
        <dbReference type="Proteomes" id="UP000053398"/>
    </source>
</evidence>
<dbReference type="AlphaFoldDB" id="A0A101QMF6"/>
<accession>A0A101QMF6</accession>
<dbReference type="EMBL" id="LMWP01000002">
    <property type="protein sequence ID" value="KUN32543.1"/>
    <property type="molecule type" value="Genomic_DNA"/>
</dbReference>
<evidence type="ECO:0000313" key="1">
    <source>
        <dbReference type="EMBL" id="KUN32543.1"/>
    </source>
</evidence>
<dbReference type="Proteomes" id="UP000053398">
    <property type="component" value="Unassembled WGS sequence"/>
</dbReference>
<reference evidence="1 2" key="1">
    <citation type="submission" date="2015-10" db="EMBL/GenBank/DDBJ databases">
        <title>Draft genome sequence of Streptomyces corchorusii DSM 40340, type strain for the species Streptomyces corchorusii.</title>
        <authorList>
            <person name="Ruckert C."/>
            <person name="Winkler A."/>
            <person name="Kalinowski J."/>
            <person name="Kampfer P."/>
            <person name="Glaeser S."/>
        </authorList>
    </citation>
    <scope>NUCLEOTIDE SEQUENCE [LARGE SCALE GENOMIC DNA]</scope>
    <source>
        <strain evidence="1 2">DSM 40340</strain>
    </source>
</reference>
<proteinExistence type="predicted"/>
<keyword evidence="2" id="KW-1185">Reference proteome</keyword>
<sequence length="1133" mass="116260">MAVSGNFTNCNCGPDVPACANPTEPVATVGLCLTDGTPIAVTVVRDCAGAVTQEGWIDLTTGLYTAGPPPAGTAACDTGCVDTVCVQRCDDTNGDGAADQTYSELWCVRADGTATLVLTYQDDPSVPYSPASPVDCEYGCPATETLPLCDDSGPFLRRYTWLNGTAGFEDFELDGVTAHVVTGTVRTCAGAGSPDTPCEAQTTPAATLGLCLPDGTPIAVLVTRDCAGTVTQDGWLNLTTGAYSTGAPPAGAMACGDSRAFELAGLLCDVDPTTGDVLGLVLVEYEYNVDGSLASVRLVDPATGNTYTLQGELRHCPAGVAEQPERDLVLLCDTAADGTVTTFIRDYARDENGQITGHTDYLLDGTPYTAVGIVGVCSEPETADVESWPLCVVDAATGVTVARVRRETVYDGSGEALTTRLVDAMTGAPYTLPTGTRLGECCETTREAVCVTPLLPTSQRVVSNPGNNTSGRVDPAWTWGMTPAGGRTVYDVAGPAAWTTPRPPGGGWVSLTPSTATTPLPSGAPADYYMVTAFELPDDAVLDATTIKIDTLNADNAVLGYALNGAAETRTNAQATWFNRPPYTETEHRIAGAVRGTNLLAIRVTETTPPSSGGVLLDVTLTYRVPGAPEYWTVEHRDCGTTTYIDPDGNRYQGGLPDGYMACGGGSGGSAAPCGDTETLVLCDTAADGTVTQFLRRLTYDCTGEVATTVDTELDGTTPYTVAGTAGVCSSDAEPCRNTSTLLVCDLPTGGTPTPTVTDTDPNAYVGGPPTVPVPGGAAALWSGGSITIGPDPAPGPHPSGVVRTMAATVQAARPSCDTGTAHVKLSVDVAQLGPTAACGPTGWLMLFNGTTRITHQAPPNNAPIGWTGTLTVEADVPAADLAAGQIAAVLGFDTYDSCDGITAARTSWQLSAFTAETTYDQAGCPTQVLANVVTDCETGAVESVTYTTLDGAPYTPTGTIGQCETAGGGSCCPEQPCPAQNVLEVCRCDDTTGDGSPDKEYIELLAVDCEGNLVSIGTYSPDLSAPYTPVAPVPCEAGGDAEPALGVQAGRVQLAVGDSWSAATTARLQSVTVTAHTGPGQITTSDGTSTLFQGETVTWSTNKEGDALLTGPLTITAVSGIVTVTYTRGVTL</sequence>
<gene>
    <name evidence="1" type="ORF">AQJ11_03175</name>
</gene>
<protein>
    <submittedName>
        <fullName evidence="1">Uncharacterized protein</fullName>
    </submittedName>
</protein>